<dbReference type="Pfam" id="PF16124">
    <property type="entry name" value="RecQ_Zn_bind"/>
    <property type="match status" value="1"/>
</dbReference>
<evidence type="ECO:0000256" key="13">
    <source>
        <dbReference type="ARBA" id="ARBA00034617"/>
    </source>
</evidence>
<dbReference type="PANTHER" id="PTHR13710:SF105">
    <property type="entry name" value="ATP-DEPENDENT DNA HELICASE Q1"/>
    <property type="match status" value="1"/>
</dbReference>
<reference evidence="18" key="1">
    <citation type="submission" date="2025-08" db="UniProtKB">
        <authorList>
            <consortium name="Ensembl"/>
        </authorList>
    </citation>
    <scope>IDENTIFICATION</scope>
</reference>
<dbReference type="InterPro" id="IPR001650">
    <property type="entry name" value="Helicase_C-like"/>
</dbReference>
<dbReference type="NCBIfam" id="TIGR00614">
    <property type="entry name" value="recQ_fam"/>
    <property type="match status" value="1"/>
</dbReference>
<dbReference type="PROSITE" id="PS51194">
    <property type="entry name" value="HELICASE_CTER"/>
    <property type="match status" value="1"/>
</dbReference>
<dbReference type="GO" id="GO:0016887">
    <property type="term" value="F:ATP hydrolysis activity"/>
    <property type="evidence" value="ECO:0007669"/>
    <property type="project" value="RHEA"/>
</dbReference>
<dbReference type="InterPro" id="IPR036388">
    <property type="entry name" value="WH-like_DNA-bd_sf"/>
</dbReference>
<dbReference type="GO" id="GO:0003677">
    <property type="term" value="F:DNA binding"/>
    <property type="evidence" value="ECO:0007669"/>
    <property type="project" value="UniProtKB-KW"/>
</dbReference>
<dbReference type="Gene3D" id="3.40.50.300">
    <property type="entry name" value="P-loop containing nucleotide triphosphate hydrolases"/>
    <property type="match status" value="2"/>
</dbReference>
<evidence type="ECO:0000313" key="19">
    <source>
        <dbReference type="Proteomes" id="UP000257200"/>
    </source>
</evidence>
<feature type="transmembrane region" description="Helical" evidence="16">
    <location>
        <begin position="21"/>
        <end position="42"/>
    </location>
</feature>
<evidence type="ECO:0000256" key="4">
    <source>
        <dbReference type="ARBA" id="ARBA00022723"/>
    </source>
</evidence>
<dbReference type="GO" id="GO:0005634">
    <property type="term" value="C:nucleus"/>
    <property type="evidence" value="ECO:0007669"/>
    <property type="project" value="UniProtKB-SubCell"/>
</dbReference>
<evidence type="ECO:0000256" key="14">
    <source>
        <dbReference type="RuleBase" id="RU364117"/>
    </source>
</evidence>
<keyword evidence="8" id="KW-0862">Zinc</keyword>
<evidence type="ECO:0000256" key="8">
    <source>
        <dbReference type="ARBA" id="ARBA00022833"/>
    </source>
</evidence>
<evidence type="ECO:0000256" key="15">
    <source>
        <dbReference type="SAM" id="MobiDB-lite"/>
    </source>
</evidence>
<dbReference type="SUPFAM" id="SSF52540">
    <property type="entry name" value="P-loop containing nucleoside triphosphate hydrolases"/>
    <property type="match status" value="1"/>
</dbReference>
<evidence type="ECO:0000256" key="2">
    <source>
        <dbReference type="ARBA" id="ARBA00004123"/>
    </source>
</evidence>
<keyword evidence="19" id="KW-1185">Reference proteome</keyword>
<keyword evidence="6 14" id="KW-0378">Hydrolase</keyword>
<dbReference type="AlphaFoldDB" id="A0A3Q1FRR3"/>
<evidence type="ECO:0000259" key="17">
    <source>
        <dbReference type="PROSITE" id="PS51194"/>
    </source>
</evidence>
<dbReference type="GeneTree" id="ENSGT00940000157013"/>
<keyword evidence="4" id="KW-0479">Metal-binding</keyword>
<accession>A0A3Q1FRR3</accession>
<evidence type="ECO:0000313" key="18">
    <source>
        <dbReference type="Ensembl" id="ENSAPOP00000019933.1"/>
    </source>
</evidence>
<keyword evidence="16" id="KW-1133">Transmembrane helix</keyword>
<comment type="similarity">
    <text evidence="3 14">Belongs to the helicase family. RecQ subfamily.</text>
</comment>
<evidence type="ECO:0000256" key="10">
    <source>
        <dbReference type="ARBA" id="ARBA00023125"/>
    </source>
</evidence>
<dbReference type="Pfam" id="PF00271">
    <property type="entry name" value="Helicase_C"/>
    <property type="match status" value="1"/>
</dbReference>
<comment type="subcellular location">
    <subcellularLocation>
        <location evidence="2 14">Nucleus</location>
    </subcellularLocation>
</comment>
<keyword evidence="11" id="KW-0413">Isomerase</keyword>
<dbReference type="GO" id="GO:0005694">
    <property type="term" value="C:chromosome"/>
    <property type="evidence" value="ECO:0007669"/>
    <property type="project" value="TreeGrafter"/>
</dbReference>
<dbReference type="Gene3D" id="1.10.10.10">
    <property type="entry name" value="Winged helix-like DNA-binding domain superfamily/Winged helix DNA-binding domain"/>
    <property type="match status" value="1"/>
</dbReference>
<evidence type="ECO:0000256" key="1">
    <source>
        <dbReference type="ARBA" id="ARBA00001947"/>
    </source>
</evidence>
<dbReference type="FunFam" id="3.40.50.300:FF:000596">
    <property type="entry name" value="ATP-dependent DNA helicase"/>
    <property type="match status" value="1"/>
</dbReference>
<comment type="catalytic activity">
    <reaction evidence="13 14">
        <text>Couples ATP hydrolysis with the unwinding of duplex DNA by translocating in the 3'-5' direction.</text>
        <dbReference type="EC" id="5.6.2.4"/>
    </reaction>
</comment>
<dbReference type="CDD" id="cd18794">
    <property type="entry name" value="SF2_C_RecQ"/>
    <property type="match status" value="1"/>
</dbReference>
<dbReference type="InParanoid" id="A0A3Q1FRR3"/>
<dbReference type="GO" id="GO:0046872">
    <property type="term" value="F:metal ion binding"/>
    <property type="evidence" value="ECO:0007669"/>
    <property type="project" value="UniProtKB-KW"/>
</dbReference>
<keyword evidence="10" id="KW-0238">DNA-binding</keyword>
<evidence type="ECO:0000256" key="5">
    <source>
        <dbReference type="ARBA" id="ARBA00022741"/>
    </source>
</evidence>
<evidence type="ECO:0000256" key="16">
    <source>
        <dbReference type="SAM" id="Phobius"/>
    </source>
</evidence>
<proteinExistence type="inferred from homology"/>
<dbReference type="InterPro" id="IPR004589">
    <property type="entry name" value="DNA_helicase_ATP-dep_RecQ"/>
</dbReference>
<evidence type="ECO:0000256" key="6">
    <source>
        <dbReference type="ARBA" id="ARBA00022801"/>
    </source>
</evidence>
<reference evidence="18" key="2">
    <citation type="submission" date="2025-09" db="UniProtKB">
        <authorList>
            <consortium name="Ensembl"/>
        </authorList>
    </citation>
    <scope>IDENTIFICATION</scope>
</reference>
<dbReference type="GO" id="GO:0005524">
    <property type="term" value="F:ATP binding"/>
    <property type="evidence" value="ECO:0007669"/>
    <property type="project" value="UniProtKB-KW"/>
</dbReference>
<protein>
    <recommendedName>
        <fullName evidence="14">ATP-dependent DNA helicase</fullName>
        <ecNumber evidence="14">5.6.2.4</ecNumber>
    </recommendedName>
</protein>
<keyword evidence="16" id="KW-0812">Transmembrane</keyword>
<dbReference type="InterPro" id="IPR027417">
    <property type="entry name" value="P-loop_NTPase"/>
</dbReference>
<comment type="catalytic activity">
    <reaction evidence="14">
        <text>ATP + H2O = ADP + phosphate + H(+)</text>
        <dbReference type="Rhea" id="RHEA:13065"/>
        <dbReference type="ChEBI" id="CHEBI:15377"/>
        <dbReference type="ChEBI" id="CHEBI:15378"/>
        <dbReference type="ChEBI" id="CHEBI:30616"/>
        <dbReference type="ChEBI" id="CHEBI:43474"/>
        <dbReference type="ChEBI" id="CHEBI:456216"/>
    </reaction>
</comment>
<keyword evidence="5 14" id="KW-0547">Nucleotide-binding</keyword>
<feature type="domain" description="Helicase C-terminal" evidence="17">
    <location>
        <begin position="134"/>
        <end position="285"/>
    </location>
</feature>
<dbReference type="GO" id="GO:0005737">
    <property type="term" value="C:cytoplasm"/>
    <property type="evidence" value="ECO:0007669"/>
    <property type="project" value="TreeGrafter"/>
</dbReference>
<evidence type="ECO:0000256" key="7">
    <source>
        <dbReference type="ARBA" id="ARBA00022806"/>
    </source>
</evidence>
<evidence type="ECO:0000256" key="9">
    <source>
        <dbReference type="ARBA" id="ARBA00022840"/>
    </source>
</evidence>
<name>A0A3Q1FRR3_9TELE</name>
<dbReference type="GO" id="GO:0000724">
    <property type="term" value="P:double-strand break repair via homologous recombination"/>
    <property type="evidence" value="ECO:0007669"/>
    <property type="project" value="TreeGrafter"/>
</dbReference>
<evidence type="ECO:0000256" key="12">
    <source>
        <dbReference type="ARBA" id="ARBA00023242"/>
    </source>
</evidence>
<dbReference type="GO" id="GO:0009378">
    <property type="term" value="F:four-way junction helicase activity"/>
    <property type="evidence" value="ECO:0007669"/>
    <property type="project" value="TreeGrafter"/>
</dbReference>
<dbReference type="STRING" id="80966.ENSAPOP00000019933"/>
<keyword evidence="16" id="KW-0472">Membrane</keyword>
<evidence type="ECO:0000256" key="3">
    <source>
        <dbReference type="ARBA" id="ARBA00005446"/>
    </source>
</evidence>
<keyword evidence="7 14" id="KW-0347">Helicase</keyword>
<feature type="region of interest" description="Disordered" evidence="15">
    <location>
        <begin position="434"/>
        <end position="467"/>
    </location>
</feature>
<dbReference type="FunFam" id="1.10.10.10:FF:000306">
    <property type="entry name" value="ATP-dependent DNA helicase"/>
    <property type="match status" value="1"/>
</dbReference>
<dbReference type="Ensembl" id="ENSAPOT00000029956.1">
    <property type="protein sequence ID" value="ENSAPOP00000019933.1"/>
    <property type="gene ID" value="ENSAPOG00000023581.1"/>
</dbReference>
<keyword evidence="12 14" id="KW-0539">Nucleus</keyword>
<keyword evidence="9 14" id="KW-0067">ATP-binding</keyword>
<dbReference type="GO" id="GO:0043138">
    <property type="term" value="F:3'-5' DNA helicase activity"/>
    <property type="evidence" value="ECO:0007669"/>
    <property type="project" value="UniProtKB-EC"/>
</dbReference>
<dbReference type="InterPro" id="IPR032284">
    <property type="entry name" value="RecQ_Zn-bd"/>
</dbReference>
<sequence>MLMRDVKDSKYSSGRTANSKASVTFVGSARLIFSLIITILTVKKLMKSLLLKTNCQTNVLSVCVSGVDYKLLGILKRQFPKVPLLGLTATATSSVLKDCEKILCVPKPITVTASFNRTNLYYEVRIKDSDNDASISDIASLIKSRYKDQSGIVYVFSQKDAESVAAELQKRDILAYPYHANMDPDDKSQVHCRWTSNKIQVVVATVAFGMGIDKPNVRFVIHHTMSKSIENYYQESGRAGRDDHPADCIVYFGFADIFRISTMVVMENVGQQKLLQMVDYCQNVDRCRRSLMAVHFDEVWDDEGCRQMCDTCRHSKDYTTMDITQHAREVVQIVELATSMDEKLTPLKLVDAWMGKGPAKRRKMIQTTTLPRRQAEAVVVRLLLQGYLREDFSFTPYTTYFYMKLGRKVPLLKSQTHTLNMKMRTRGAGAAVVSISASGQGKSKEGKRSVESAGDAPVSKKVKTYLP</sequence>
<dbReference type="SMART" id="SM00490">
    <property type="entry name" value="HELICc"/>
    <property type="match status" value="1"/>
</dbReference>
<comment type="cofactor">
    <cofactor evidence="1">
        <name>Zn(2+)</name>
        <dbReference type="ChEBI" id="CHEBI:29105"/>
    </cofactor>
</comment>
<organism evidence="18 19">
    <name type="scientific">Acanthochromis polyacanthus</name>
    <name type="common">spiny chromis</name>
    <dbReference type="NCBI Taxonomy" id="80966"/>
    <lineage>
        <taxon>Eukaryota</taxon>
        <taxon>Metazoa</taxon>
        <taxon>Chordata</taxon>
        <taxon>Craniata</taxon>
        <taxon>Vertebrata</taxon>
        <taxon>Euteleostomi</taxon>
        <taxon>Actinopterygii</taxon>
        <taxon>Neopterygii</taxon>
        <taxon>Teleostei</taxon>
        <taxon>Neoteleostei</taxon>
        <taxon>Acanthomorphata</taxon>
        <taxon>Ovalentaria</taxon>
        <taxon>Pomacentridae</taxon>
        <taxon>Acanthochromis</taxon>
    </lineage>
</organism>
<evidence type="ECO:0000256" key="11">
    <source>
        <dbReference type="ARBA" id="ARBA00023235"/>
    </source>
</evidence>
<dbReference type="PANTHER" id="PTHR13710">
    <property type="entry name" value="DNA HELICASE RECQ FAMILY MEMBER"/>
    <property type="match status" value="1"/>
</dbReference>
<dbReference type="EC" id="5.6.2.4" evidence="14"/>
<dbReference type="Proteomes" id="UP000257200">
    <property type="component" value="Unplaced"/>
</dbReference>